<accession>A0A2A4T8J7</accession>
<protein>
    <submittedName>
        <fullName evidence="2">Flavoprotein</fullName>
    </submittedName>
</protein>
<evidence type="ECO:0000313" key="3">
    <source>
        <dbReference type="Proteomes" id="UP000218113"/>
    </source>
</evidence>
<sequence length="266" mass="30558">MKSEIIFNERGHRWVVLGRDPQKPEQIIDTNEHFIIHDDQALLMDPGGTEIFPQVLSEITRYVKIENITTIVASHQDPDIVSSLALWLDLCPHVKVYCPKLWVGFIAHFGMGTKMELIPIPDNGLSIPLGTTKASIYAVPAHYCHSSGNFSFFDPISNFLFSGDIGAALLPADESNLFIQNFQSHIQYMEGFHQRWMPSQAALRAWTRRVRMIQPDLICPQHGSIFKQNQIDEFLGWLEKLEVGLWKGDDQEQELSMETWMQWKHI</sequence>
<organism evidence="2 3">
    <name type="scientific">SAR324 cluster bacterium</name>
    <dbReference type="NCBI Taxonomy" id="2024889"/>
    <lineage>
        <taxon>Bacteria</taxon>
        <taxon>Deltaproteobacteria</taxon>
        <taxon>SAR324 cluster</taxon>
    </lineage>
</organism>
<dbReference type="EMBL" id="NVSR01000009">
    <property type="protein sequence ID" value="PCI29883.1"/>
    <property type="molecule type" value="Genomic_DNA"/>
</dbReference>
<dbReference type="InterPro" id="IPR001279">
    <property type="entry name" value="Metallo-B-lactamas"/>
</dbReference>
<dbReference type="PANTHER" id="PTHR43041:SF1">
    <property type="entry name" value="METALLO-BETA-LACTAMASE DOMAIN-CONTAINING PROTEIN"/>
    <property type="match status" value="1"/>
</dbReference>
<reference evidence="3" key="1">
    <citation type="submission" date="2017-08" db="EMBL/GenBank/DDBJ databases">
        <title>A dynamic microbial community with high functional redundancy inhabits the cold, oxic subseafloor aquifer.</title>
        <authorList>
            <person name="Tully B.J."/>
            <person name="Wheat C.G."/>
            <person name="Glazer B.T."/>
            <person name="Huber J.A."/>
        </authorList>
    </citation>
    <scope>NUCLEOTIDE SEQUENCE [LARGE SCALE GENOMIC DNA]</scope>
</reference>
<comment type="caution">
    <text evidence="2">The sequence shown here is derived from an EMBL/GenBank/DDBJ whole genome shotgun (WGS) entry which is preliminary data.</text>
</comment>
<dbReference type="Gene3D" id="3.60.15.10">
    <property type="entry name" value="Ribonuclease Z/Hydroxyacylglutathione hydrolase-like"/>
    <property type="match status" value="1"/>
</dbReference>
<dbReference type="CDD" id="cd07709">
    <property type="entry name" value="flavodiiron_proteins_MBL-fold"/>
    <property type="match status" value="1"/>
</dbReference>
<feature type="domain" description="Metallo-beta-lactamase" evidence="1">
    <location>
        <begin position="29"/>
        <end position="222"/>
    </location>
</feature>
<evidence type="ECO:0000313" key="2">
    <source>
        <dbReference type="EMBL" id="PCI29883.1"/>
    </source>
</evidence>
<dbReference type="AlphaFoldDB" id="A0A2A4T8J7"/>
<dbReference type="InterPro" id="IPR036866">
    <property type="entry name" value="RibonucZ/Hydroxyglut_hydro"/>
</dbReference>
<dbReference type="SUPFAM" id="SSF56281">
    <property type="entry name" value="Metallo-hydrolase/oxidoreductase"/>
    <property type="match status" value="1"/>
</dbReference>
<dbReference type="Proteomes" id="UP000218113">
    <property type="component" value="Unassembled WGS sequence"/>
</dbReference>
<gene>
    <name evidence="2" type="ORF">COB67_02950</name>
</gene>
<dbReference type="Pfam" id="PF19583">
    <property type="entry name" value="ODP"/>
    <property type="match status" value="1"/>
</dbReference>
<proteinExistence type="predicted"/>
<name>A0A2A4T8J7_9DELT</name>
<dbReference type="SMART" id="SM00849">
    <property type="entry name" value="Lactamase_B"/>
    <property type="match status" value="1"/>
</dbReference>
<evidence type="ECO:0000259" key="1">
    <source>
        <dbReference type="SMART" id="SM00849"/>
    </source>
</evidence>
<dbReference type="PANTHER" id="PTHR43041">
    <property type="entry name" value="HYDROLASE, METALLO-BETA-LACTAMASE SUPERFAMILY"/>
    <property type="match status" value="1"/>
</dbReference>
<dbReference type="InterPro" id="IPR045761">
    <property type="entry name" value="ODP_dom"/>
</dbReference>